<accession>A0AAX3EZQ1</accession>
<dbReference type="GO" id="GO:0016887">
    <property type="term" value="F:ATP hydrolysis activity"/>
    <property type="evidence" value="ECO:0007669"/>
    <property type="project" value="InterPro"/>
</dbReference>
<feature type="transmembrane region" description="Helical" evidence="10">
    <location>
        <begin position="319"/>
        <end position="341"/>
    </location>
</feature>
<keyword evidence="7 13" id="KW-0067">ATP-binding</keyword>
<comment type="subcellular location">
    <subcellularLocation>
        <location evidence="1">Cell membrane</location>
        <topology evidence="1">Multi-pass membrane protein</topology>
    </subcellularLocation>
</comment>
<dbReference type="PANTHER" id="PTHR43394">
    <property type="entry name" value="ATP-DEPENDENT PERMEASE MDL1, MITOCHONDRIAL"/>
    <property type="match status" value="1"/>
</dbReference>
<keyword evidence="9 10" id="KW-0472">Membrane</keyword>
<evidence type="ECO:0000256" key="4">
    <source>
        <dbReference type="ARBA" id="ARBA00022475"/>
    </source>
</evidence>
<dbReference type="EMBL" id="CP107525">
    <property type="protein sequence ID" value="UZW64269.1"/>
    <property type="molecule type" value="Genomic_DNA"/>
</dbReference>
<dbReference type="Gene3D" id="1.20.1560.10">
    <property type="entry name" value="ABC transporter type 1, transmembrane domain"/>
    <property type="match status" value="1"/>
</dbReference>
<keyword evidence="3" id="KW-0813">Transport</keyword>
<evidence type="ECO:0000259" key="12">
    <source>
        <dbReference type="PROSITE" id="PS50929"/>
    </source>
</evidence>
<evidence type="ECO:0000256" key="8">
    <source>
        <dbReference type="ARBA" id="ARBA00022989"/>
    </source>
</evidence>
<dbReference type="SUPFAM" id="SSF90123">
    <property type="entry name" value="ABC transporter transmembrane region"/>
    <property type="match status" value="1"/>
</dbReference>
<feature type="domain" description="ABC transmembrane type-1" evidence="12">
    <location>
        <begin position="43"/>
        <end position="349"/>
    </location>
</feature>
<dbReference type="InterPro" id="IPR036640">
    <property type="entry name" value="ABC1_TM_sf"/>
</dbReference>
<dbReference type="GO" id="GO:0005524">
    <property type="term" value="F:ATP binding"/>
    <property type="evidence" value="ECO:0007669"/>
    <property type="project" value="UniProtKB-KW"/>
</dbReference>
<comment type="similarity">
    <text evidence="2">Belongs to the ABC transporter superfamily.</text>
</comment>
<evidence type="ECO:0000256" key="2">
    <source>
        <dbReference type="ARBA" id="ARBA00005417"/>
    </source>
</evidence>
<feature type="domain" description="ABC transporter" evidence="11">
    <location>
        <begin position="382"/>
        <end position="617"/>
    </location>
</feature>
<evidence type="ECO:0000256" key="9">
    <source>
        <dbReference type="ARBA" id="ARBA00023136"/>
    </source>
</evidence>
<reference evidence="13" key="2">
    <citation type="submission" date="2022-11" db="EMBL/GenBank/DDBJ databases">
        <title>complete genomes of mycoplasma synoviae ZX313 strain and SD2 strain.</title>
        <authorList>
            <person name="Zhong Q."/>
        </authorList>
    </citation>
    <scope>NUCLEOTIDE SEQUENCE</scope>
    <source>
        <strain evidence="13">SD2</strain>
    </source>
</reference>
<evidence type="ECO:0000256" key="1">
    <source>
        <dbReference type="ARBA" id="ARBA00004651"/>
    </source>
</evidence>
<evidence type="ECO:0000256" key="6">
    <source>
        <dbReference type="ARBA" id="ARBA00022741"/>
    </source>
</evidence>
<dbReference type="Pfam" id="PF00664">
    <property type="entry name" value="ABC_membrane"/>
    <property type="match status" value="1"/>
</dbReference>
<dbReference type="PROSITE" id="PS50929">
    <property type="entry name" value="ABC_TM1F"/>
    <property type="match status" value="1"/>
</dbReference>
<protein>
    <submittedName>
        <fullName evidence="13">ABC transporter ATP-binding protein/permease</fullName>
    </submittedName>
</protein>
<feature type="transmembrane region" description="Helical" evidence="10">
    <location>
        <begin position="41"/>
        <end position="68"/>
    </location>
</feature>
<dbReference type="PANTHER" id="PTHR43394:SF1">
    <property type="entry name" value="ATP-BINDING CASSETTE SUB-FAMILY B MEMBER 10, MITOCHONDRIAL"/>
    <property type="match status" value="1"/>
</dbReference>
<keyword evidence="8 10" id="KW-1133">Transmembrane helix</keyword>
<organism evidence="13 14">
    <name type="scientific">Mycoplasmopsis synoviae</name>
    <name type="common">Mycoplasma synoviae</name>
    <dbReference type="NCBI Taxonomy" id="2109"/>
    <lineage>
        <taxon>Bacteria</taxon>
        <taxon>Bacillati</taxon>
        <taxon>Mycoplasmatota</taxon>
        <taxon>Mycoplasmoidales</taxon>
        <taxon>Metamycoplasmataceae</taxon>
        <taxon>Mycoplasmopsis</taxon>
    </lineage>
</organism>
<dbReference type="GO" id="GO:0015421">
    <property type="term" value="F:ABC-type oligopeptide transporter activity"/>
    <property type="evidence" value="ECO:0007669"/>
    <property type="project" value="TreeGrafter"/>
</dbReference>
<keyword evidence="4" id="KW-1003">Cell membrane</keyword>
<dbReference type="Gene3D" id="3.40.50.300">
    <property type="entry name" value="P-loop containing nucleotide triphosphate hydrolases"/>
    <property type="match status" value="1"/>
</dbReference>
<keyword evidence="6" id="KW-0547">Nucleotide-binding</keyword>
<dbReference type="InterPro" id="IPR011527">
    <property type="entry name" value="ABC1_TM_dom"/>
</dbReference>
<dbReference type="RefSeq" id="WP_239610864.1">
    <property type="nucleotide sequence ID" value="NZ_CP069379.1"/>
</dbReference>
<evidence type="ECO:0000256" key="7">
    <source>
        <dbReference type="ARBA" id="ARBA00022840"/>
    </source>
</evidence>
<proteinExistence type="inferred from homology"/>
<evidence type="ECO:0000313" key="14">
    <source>
        <dbReference type="Proteomes" id="UP001164481"/>
    </source>
</evidence>
<evidence type="ECO:0000256" key="3">
    <source>
        <dbReference type="ARBA" id="ARBA00022448"/>
    </source>
</evidence>
<reference evidence="13" key="1">
    <citation type="submission" date="2022-10" db="EMBL/GenBank/DDBJ databases">
        <authorList>
            <person name="Wei X."/>
        </authorList>
    </citation>
    <scope>NUCLEOTIDE SEQUENCE</scope>
    <source>
        <strain evidence="13">SD2</strain>
    </source>
</reference>
<evidence type="ECO:0000259" key="11">
    <source>
        <dbReference type="PROSITE" id="PS50893"/>
    </source>
</evidence>
<feature type="transmembrane region" description="Helical" evidence="10">
    <location>
        <begin position="190"/>
        <end position="210"/>
    </location>
</feature>
<keyword evidence="5 10" id="KW-0812">Transmembrane</keyword>
<dbReference type="InterPro" id="IPR003439">
    <property type="entry name" value="ABC_transporter-like_ATP-bd"/>
</dbReference>
<name>A0AAX3EZQ1_MYCSY</name>
<dbReference type="SUPFAM" id="SSF52540">
    <property type="entry name" value="P-loop containing nucleoside triphosphate hydrolases"/>
    <property type="match status" value="1"/>
</dbReference>
<dbReference type="InterPro" id="IPR027417">
    <property type="entry name" value="P-loop_NTPase"/>
</dbReference>
<dbReference type="InterPro" id="IPR003593">
    <property type="entry name" value="AAA+_ATPase"/>
</dbReference>
<evidence type="ECO:0000256" key="5">
    <source>
        <dbReference type="ARBA" id="ARBA00022692"/>
    </source>
</evidence>
<evidence type="ECO:0000313" key="13">
    <source>
        <dbReference type="EMBL" id="UZW64269.1"/>
    </source>
</evidence>
<dbReference type="GO" id="GO:0005886">
    <property type="term" value="C:plasma membrane"/>
    <property type="evidence" value="ECO:0007669"/>
    <property type="project" value="UniProtKB-SubCell"/>
</dbReference>
<feature type="transmembrane region" description="Helical" evidence="10">
    <location>
        <begin position="88"/>
        <end position="108"/>
    </location>
</feature>
<dbReference type="PROSITE" id="PS50893">
    <property type="entry name" value="ABC_TRANSPORTER_2"/>
    <property type="match status" value="1"/>
</dbReference>
<feature type="transmembrane region" description="Helical" evidence="10">
    <location>
        <begin position="163"/>
        <end position="184"/>
    </location>
</feature>
<dbReference type="AlphaFoldDB" id="A0AAX3EZQ1"/>
<gene>
    <name evidence="13" type="ORF">OIE46_02730</name>
</gene>
<feature type="transmembrane region" description="Helical" evidence="10">
    <location>
        <begin position="277"/>
        <end position="299"/>
    </location>
</feature>
<dbReference type="FunFam" id="3.40.50.300:FF:000221">
    <property type="entry name" value="Multidrug ABC transporter ATP-binding protein"/>
    <property type="match status" value="1"/>
</dbReference>
<dbReference type="Proteomes" id="UP001164481">
    <property type="component" value="Chromosome"/>
</dbReference>
<sequence length="621" mass="71194">MKLKKLNKSFYDKSYYQSEKIPTRKILKTLFKYVLYYKKELYIAIVYSLLQTVFYTIGAFLVGKIIGIFFEPIIYGQKAISDFGDLNFFFYLLGLSLCFILYAIFRYLELRSYIDISYKTTQNLRKEIYHKLQNAPLYYLDTKKDGDLITLLIIDINNVSNSLFQTISGFFNSLLSLIFAIVAMNLVSSLLSLIVMPTAFLIYFSVFLYIRRSQKHFHANTQAFARLNSFVKEMLNNAKVTNVFHKQKFVYKNLKKITNDIQNISYKGDVISRSFDIFYSWISNLLILLISALCVIFYLNKTNVYGVYGFGVDDEGKATVSLIVTYIAINWSFMVPFQGFLSMSFTIQNGIASGNRIFKILDIPQMENQDSKINIKDVVGEIVFDNVYFKYQNSNKHQLLGVSFTAKPNTITAIVGPTGAGKSTIIGLISQFYNYEKGHIYLDGIELKDISNKSLIENTTMILQDCFLFNESVYENLKIVNPEANKEDVVSAAEITNANEFILNMEDSYKSIIKNNGQNISHGQKQLLNITRALVSNKKIVIFDEATSNIDSKTEMALQNSFNKLMKNKTVFIIAHRLSTVKNADNILVVNDGKIIESGPHKALLKQKGFYFNLYYSQFNK</sequence>
<dbReference type="InterPro" id="IPR039421">
    <property type="entry name" value="Type_1_exporter"/>
</dbReference>
<evidence type="ECO:0000256" key="10">
    <source>
        <dbReference type="SAM" id="Phobius"/>
    </source>
</evidence>
<dbReference type="SMART" id="SM00382">
    <property type="entry name" value="AAA"/>
    <property type="match status" value="1"/>
</dbReference>
<dbReference type="Pfam" id="PF00005">
    <property type="entry name" value="ABC_tran"/>
    <property type="match status" value="1"/>
</dbReference>